<organism evidence="2 3">
    <name type="scientific">Achromobacter denitrificans</name>
    <name type="common">Alcaligenes denitrificans</name>
    <dbReference type="NCBI Taxonomy" id="32002"/>
    <lineage>
        <taxon>Bacteria</taxon>
        <taxon>Pseudomonadati</taxon>
        <taxon>Pseudomonadota</taxon>
        <taxon>Betaproteobacteria</taxon>
        <taxon>Burkholderiales</taxon>
        <taxon>Alcaligenaceae</taxon>
        <taxon>Achromobacter</taxon>
    </lineage>
</organism>
<keyword evidence="3" id="KW-1185">Reference proteome</keyword>
<dbReference type="SUPFAM" id="SSF53474">
    <property type="entry name" value="alpha/beta-Hydrolases"/>
    <property type="match status" value="1"/>
</dbReference>
<evidence type="ECO:0000259" key="1">
    <source>
        <dbReference type="Pfam" id="PF01738"/>
    </source>
</evidence>
<reference evidence="2 3" key="1">
    <citation type="submission" date="2024-05" db="EMBL/GenBank/DDBJ databases">
        <title>Achromobacter denitrificans. BP1, complete genome.</title>
        <authorList>
            <person name="Zhang B."/>
        </authorList>
    </citation>
    <scope>NUCLEOTIDE SEQUENCE [LARGE SCALE GENOMIC DNA]</scope>
    <source>
        <strain evidence="2 3">BP1</strain>
    </source>
</reference>
<dbReference type="Pfam" id="PF01738">
    <property type="entry name" value="DLH"/>
    <property type="match status" value="1"/>
</dbReference>
<dbReference type="EC" id="3.1.-.-" evidence="2"/>
<dbReference type="InterPro" id="IPR002925">
    <property type="entry name" value="Dienelactn_hydro"/>
</dbReference>
<proteinExistence type="predicted"/>
<dbReference type="EMBL" id="CP154792">
    <property type="protein sequence ID" value="XAN13390.1"/>
    <property type="molecule type" value="Genomic_DNA"/>
</dbReference>
<accession>A0ABZ3FYR0</accession>
<dbReference type="InterPro" id="IPR051049">
    <property type="entry name" value="Dienelactone_hydrolase-like"/>
</dbReference>
<evidence type="ECO:0000313" key="3">
    <source>
        <dbReference type="Proteomes" id="UP001446337"/>
    </source>
</evidence>
<name>A0ABZ3FYR0_ACHDE</name>
<dbReference type="PANTHER" id="PTHR46623:SF6">
    <property type="entry name" value="ALPHA_BETA-HYDROLASES SUPERFAMILY PROTEIN"/>
    <property type="match status" value="1"/>
</dbReference>
<keyword evidence="2" id="KW-0378">Hydrolase</keyword>
<evidence type="ECO:0000313" key="2">
    <source>
        <dbReference type="EMBL" id="XAN13390.1"/>
    </source>
</evidence>
<sequence length="232" mass="25270">MSFLNDSVAARNGEQFGVYVAKPISPNGHAIVLLQEIFGVTQVIRKVADDYAADGYLVYAPDLFWRFEPGMELSHSKEDIKRAMSLLEKYDLSDGVSDVAATVEHIRALPDFNGKVAVAGLCMGGHLAYLSSVQSRVDAAVSYYGIGIDKSIESAGVPKCPVILHYGKKDAFLTPEALQTIQERLGTLPSVAVYVYEDADHGFYTRGSKQDVRIAHERTEAFLRQALGGVPA</sequence>
<dbReference type="Gene3D" id="3.40.50.1820">
    <property type="entry name" value="alpha/beta hydrolase"/>
    <property type="match status" value="1"/>
</dbReference>
<dbReference type="Proteomes" id="UP001446337">
    <property type="component" value="Chromosome"/>
</dbReference>
<gene>
    <name evidence="2" type="ORF">AAIK43_18440</name>
</gene>
<protein>
    <submittedName>
        <fullName evidence="2">Dienelactone hydrolase family protein</fullName>
        <ecNumber evidence="2">3.1.-.-</ecNumber>
    </submittedName>
</protein>
<dbReference type="RefSeq" id="WP_123786988.1">
    <property type="nucleotide sequence ID" value="NZ_CP154792.1"/>
</dbReference>
<dbReference type="InterPro" id="IPR029058">
    <property type="entry name" value="AB_hydrolase_fold"/>
</dbReference>
<feature type="domain" description="Dienelactone hydrolase" evidence="1">
    <location>
        <begin position="16"/>
        <end position="218"/>
    </location>
</feature>
<dbReference type="PANTHER" id="PTHR46623">
    <property type="entry name" value="CARBOXYMETHYLENEBUTENOLIDASE-RELATED"/>
    <property type="match status" value="1"/>
</dbReference>
<dbReference type="GO" id="GO:0016787">
    <property type="term" value="F:hydrolase activity"/>
    <property type="evidence" value="ECO:0007669"/>
    <property type="project" value="UniProtKB-KW"/>
</dbReference>